<comment type="caution">
    <text evidence="3">The sequence shown here is derived from an EMBL/GenBank/DDBJ whole genome shotgun (WGS) entry which is preliminary data.</text>
</comment>
<gene>
    <name evidence="3" type="ORF">DTL42_19535</name>
</gene>
<feature type="signal peptide" evidence="2">
    <location>
        <begin position="1"/>
        <end position="20"/>
    </location>
</feature>
<evidence type="ECO:0000256" key="1">
    <source>
        <dbReference type="SAM" id="MobiDB-lite"/>
    </source>
</evidence>
<feature type="chain" id="PRO_5017058940" evidence="2">
    <location>
        <begin position="21"/>
        <end position="208"/>
    </location>
</feature>
<organism evidence="3 4">
    <name type="scientific">Bremerella cremea</name>
    <dbReference type="NCBI Taxonomy" id="1031537"/>
    <lineage>
        <taxon>Bacteria</taxon>
        <taxon>Pseudomonadati</taxon>
        <taxon>Planctomycetota</taxon>
        <taxon>Planctomycetia</taxon>
        <taxon>Pirellulales</taxon>
        <taxon>Pirellulaceae</taxon>
        <taxon>Bremerella</taxon>
    </lineage>
</organism>
<name>A0A368KPP9_9BACT</name>
<dbReference type="AlphaFoldDB" id="A0A368KPP9"/>
<proteinExistence type="predicted"/>
<dbReference type="EMBL" id="QPEX01000043">
    <property type="protein sequence ID" value="RCS42265.1"/>
    <property type="molecule type" value="Genomic_DNA"/>
</dbReference>
<protein>
    <submittedName>
        <fullName evidence="3">Uncharacterized protein</fullName>
    </submittedName>
</protein>
<keyword evidence="2" id="KW-0732">Signal</keyword>
<dbReference type="Proteomes" id="UP000253562">
    <property type="component" value="Unassembled WGS sequence"/>
</dbReference>
<accession>A0A368KPP9</accession>
<evidence type="ECO:0000256" key="2">
    <source>
        <dbReference type="SAM" id="SignalP"/>
    </source>
</evidence>
<feature type="region of interest" description="Disordered" evidence="1">
    <location>
        <begin position="189"/>
        <end position="208"/>
    </location>
</feature>
<reference evidence="3 4" key="1">
    <citation type="submission" date="2018-07" db="EMBL/GenBank/DDBJ databases">
        <title>Comparative genomes isolates from brazilian mangrove.</title>
        <authorList>
            <person name="De Araujo J.E."/>
            <person name="Taketani R.G."/>
            <person name="Silva M.C.P."/>
            <person name="Lourenco M.V."/>
            <person name="Oliveira V.M."/>
            <person name="Andreote F.D."/>
        </authorList>
    </citation>
    <scope>NUCLEOTIDE SEQUENCE [LARGE SCALE GENOMIC DNA]</scope>
    <source>
        <strain evidence="3 4">HEX PRIS-MGV</strain>
    </source>
</reference>
<evidence type="ECO:0000313" key="3">
    <source>
        <dbReference type="EMBL" id="RCS42265.1"/>
    </source>
</evidence>
<sequence>MKLFILLSSLLIGGALQATALASFPIPLPFDKLVDESSTIVVCKVIRMTPLVSEDDEQVQEESLGQYLGPNCFSLVKVIEVWKQHPVENGQDAPTAAVYDSQGSLTIAHGSGNRGIGGLSHDLTEGRTYVLFLKMIQPGMYRFTDGNSVYPIFEGKVPEMGVNMNNEDIATSNPSTVDQFKVRVLKEIGKPMEDARQQDPSGEEGSAK</sequence>
<evidence type="ECO:0000313" key="4">
    <source>
        <dbReference type="Proteomes" id="UP000253562"/>
    </source>
</evidence>